<evidence type="ECO:0000313" key="3">
    <source>
        <dbReference type="Proteomes" id="UP000037446"/>
    </source>
</evidence>
<protein>
    <submittedName>
        <fullName evidence="2">Secreted protein</fullName>
    </submittedName>
</protein>
<feature type="chain" id="PRO_5005554272" evidence="1">
    <location>
        <begin position="23"/>
        <end position="97"/>
    </location>
</feature>
<proteinExistence type="predicted"/>
<dbReference type="AlphaFoldDB" id="A0A0L1K9X1"/>
<reference evidence="2" key="1">
    <citation type="submission" date="2015-02" db="EMBL/GenBank/DDBJ databases">
        <authorList>
            <person name="Chooi Y.-H."/>
        </authorList>
    </citation>
    <scope>NUCLEOTIDE SEQUENCE [LARGE SCALE GENOMIC DNA]</scope>
    <source>
        <strain evidence="2">LAMA 915</strain>
    </source>
</reference>
<keyword evidence="1" id="KW-0732">Signal</keyword>
<dbReference type="Proteomes" id="UP000037446">
    <property type="component" value="Unassembled WGS sequence"/>
</dbReference>
<gene>
    <name evidence="2" type="ORF">J121_1356</name>
</gene>
<evidence type="ECO:0000313" key="2">
    <source>
        <dbReference type="EMBL" id="KNH00738.1"/>
    </source>
</evidence>
<dbReference type="GeneID" id="93686870"/>
<name>A0A0L1K9X1_9SPHN</name>
<dbReference type="InterPro" id="IPR030972">
    <property type="entry name" value="UrcA_uranyl"/>
</dbReference>
<sequence>MKTLFATLAAAGLALSATAAQAESVRVTYSDLNLASPEGQKQLSQRIDRAARNVCGHTRGGTRNLQLDRATRACFEKAKADAGAQFASLVSDHALGG</sequence>
<accession>A0A0L1K9X1</accession>
<organism evidence="2 3">
    <name type="scientific">Qipengyuania citrea LAMA 915</name>
    <dbReference type="NCBI Taxonomy" id="1306953"/>
    <lineage>
        <taxon>Bacteria</taxon>
        <taxon>Pseudomonadati</taxon>
        <taxon>Pseudomonadota</taxon>
        <taxon>Alphaproteobacteria</taxon>
        <taxon>Sphingomonadales</taxon>
        <taxon>Erythrobacteraceae</taxon>
        <taxon>Qipengyuania</taxon>
    </lineage>
</organism>
<dbReference type="RefSeq" id="WP_050601503.1">
    <property type="nucleotide sequence ID" value="NZ_JYNE01000028.1"/>
</dbReference>
<feature type="signal peptide" evidence="1">
    <location>
        <begin position="1"/>
        <end position="22"/>
    </location>
</feature>
<dbReference type="EMBL" id="JYNE01000028">
    <property type="protein sequence ID" value="KNH00738.1"/>
    <property type="molecule type" value="Genomic_DNA"/>
</dbReference>
<dbReference type="STRING" id="1306953.J121_1356"/>
<dbReference type="NCBIfam" id="TIGR04433">
    <property type="entry name" value="UrcA_uranyl"/>
    <property type="match status" value="1"/>
</dbReference>
<evidence type="ECO:0000256" key="1">
    <source>
        <dbReference type="SAM" id="SignalP"/>
    </source>
</evidence>
<comment type="caution">
    <text evidence="2">The sequence shown here is derived from an EMBL/GenBank/DDBJ whole genome shotgun (WGS) entry which is preliminary data.</text>
</comment>
<dbReference type="PATRIC" id="fig|1306953.7.peg.1393"/>